<dbReference type="GO" id="GO:0071008">
    <property type="term" value="C:U2-type post-mRNA release spliceosomal complex"/>
    <property type="evidence" value="ECO:0007669"/>
    <property type="project" value="InterPro"/>
</dbReference>
<sequence length="604" mass="65436">MSAFGAKRKARKIVVDDLDDLDDLEQNTSTAQSAGANIGLDPSSTTRIPKFAKRPHKHSSLRKSINLAETSKDDASKLDNRDQSKNDDEDDGPVVIKPSSISRSSSLRGKKKKPTGSRLSFGPSGEDAADADGEAVVSTPKKKGLGLSQKAMVNSARNLPLPVRNAAFGGGGDTRTGGPSYSKEYLAELQSTTPNTPVRTPKSSRLGQGDVSEMELDEAELDGAVVVEETTSTAFSSLAVSKVAEEEEEEEEEEEGTRILTQVEIEERKARRHNRALQGSDESDESDEDRGGRGVEKEFISLIEDDDDDFHLHRMRNKGLMSEEHDKDTRLVREDEDLGEGFDDFVEDGGLALGKKAEREARRQQRKEMAEMINEAEVEDESEDDSEAERIIAFENAQTRAGMEGLSKKLGNEEGGKGKGKNYLGQADGAGIPAPAKITPIPEIGECLARFRATLGKMRKEVETREKRLEQWRREQDDIEHRERELQEKLREAGERYGKLLGETGGGAGLVVGAGGGGGTPTIKGAGAGRRTMEDEGMMEGMEASPLRSLPASMGLLPEQRGLESFGNTPVRRPGLGLGLGAAVDAGEDEDDDGYDDDEEMGGM</sequence>
<dbReference type="AlphaFoldDB" id="A0AAD5RIK0"/>
<comment type="caution">
    <text evidence="5">The sequence shown here is derived from an EMBL/GenBank/DDBJ whole genome shotgun (WGS) entry which is preliminary data.</text>
</comment>
<proteinExistence type="predicted"/>
<feature type="compositionally biased region" description="Acidic residues" evidence="4">
    <location>
        <begin position="586"/>
        <end position="604"/>
    </location>
</feature>
<evidence type="ECO:0000256" key="2">
    <source>
        <dbReference type="ARBA" id="ARBA00023242"/>
    </source>
</evidence>
<accession>A0AAD5RIK0</accession>
<evidence type="ECO:0000256" key="4">
    <source>
        <dbReference type="SAM" id="MobiDB-lite"/>
    </source>
</evidence>
<feature type="coiled-coil region" evidence="3">
    <location>
        <begin position="455"/>
        <end position="496"/>
    </location>
</feature>
<feature type="compositionally biased region" description="Low complexity" evidence="4">
    <location>
        <begin position="96"/>
        <end position="107"/>
    </location>
</feature>
<evidence type="ECO:0000256" key="3">
    <source>
        <dbReference type="SAM" id="Coils"/>
    </source>
</evidence>
<dbReference type="EMBL" id="JAKWBI020000434">
    <property type="protein sequence ID" value="KAJ2895026.1"/>
    <property type="molecule type" value="Genomic_DNA"/>
</dbReference>
<dbReference type="Pfam" id="PF15458">
    <property type="entry name" value="NTR2"/>
    <property type="match status" value="1"/>
</dbReference>
<keyword evidence="6" id="KW-1185">Reference proteome</keyword>
<dbReference type="GO" id="GO:0003677">
    <property type="term" value="F:DNA binding"/>
    <property type="evidence" value="ECO:0007669"/>
    <property type="project" value="InterPro"/>
</dbReference>
<feature type="region of interest" description="Disordered" evidence="4">
    <location>
        <begin position="26"/>
        <end position="147"/>
    </location>
</feature>
<feature type="compositionally biased region" description="Polar residues" evidence="4">
    <location>
        <begin position="26"/>
        <end position="35"/>
    </location>
</feature>
<evidence type="ECO:0000313" key="6">
    <source>
        <dbReference type="Proteomes" id="UP001201980"/>
    </source>
</evidence>
<dbReference type="InterPro" id="IPR012890">
    <property type="entry name" value="GCFC2-like"/>
</dbReference>
<name>A0AAD5RIK0_9PEZI</name>
<protein>
    <recommendedName>
        <fullName evidence="7">Nineteen complex-related protein 2-domain-containing protein</fullName>
    </recommendedName>
</protein>
<reference evidence="5" key="1">
    <citation type="submission" date="2022-07" db="EMBL/GenBank/DDBJ databases">
        <title>Draft genome sequence of Zalerion maritima ATCC 34329, a (micro)plastics degrading marine fungus.</title>
        <authorList>
            <person name="Paco A."/>
            <person name="Goncalves M.F.M."/>
            <person name="Rocha-Santos T.A.P."/>
            <person name="Alves A."/>
        </authorList>
    </citation>
    <scope>NUCLEOTIDE SEQUENCE</scope>
    <source>
        <strain evidence="5">ATCC 34329</strain>
    </source>
</reference>
<dbReference type="InterPro" id="IPR028211">
    <property type="entry name" value="Ntr2"/>
</dbReference>
<dbReference type="PANTHER" id="PTHR12214:SF0">
    <property type="entry name" value="LD29489P"/>
    <property type="match status" value="1"/>
</dbReference>
<feature type="compositionally biased region" description="Basic and acidic residues" evidence="4">
    <location>
        <begin position="406"/>
        <end position="417"/>
    </location>
</feature>
<feature type="region of interest" description="Disordered" evidence="4">
    <location>
        <begin position="561"/>
        <end position="604"/>
    </location>
</feature>
<evidence type="ECO:0008006" key="7">
    <source>
        <dbReference type="Google" id="ProtNLM"/>
    </source>
</evidence>
<feature type="region of interest" description="Disordered" evidence="4">
    <location>
        <begin position="238"/>
        <end position="296"/>
    </location>
</feature>
<evidence type="ECO:0000256" key="1">
    <source>
        <dbReference type="ARBA" id="ARBA00004123"/>
    </source>
</evidence>
<dbReference type="PANTHER" id="PTHR12214">
    <property type="entry name" value="GC-RICH SEQUENCE DNA-BINDING FACTOR"/>
    <property type="match status" value="1"/>
</dbReference>
<keyword evidence="2" id="KW-0539">Nucleus</keyword>
<feature type="compositionally biased region" description="Acidic residues" evidence="4">
    <location>
        <begin position="245"/>
        <end position="255"/>
    </location>
</feature>
<feature type="compositionally biased region" description="Basic residues" evidence="4">
    <location>
        <begin position="50"/>
        <end position="61"/>
    </location>
</feature>
<feature type="region of interest" description="Disordered" evidence="4">
    <location>
        <begin position="162"/>
        <end position="210"/>
    </location>
</feature>
<comment type="subcellular location">
    <subcellularLocation>
        <location evidence="1">Nucleus</location>
    </subcellularLocation>
</comment>
<dbReference type="Proteomes" id="UP001201980">
    <property type="component" value="Unassembled WGS sequence"/>
</dbReference>
<feature type="region of interest" description="Disordered" evidence="4">
    <location>
        <begin position="403"/>
        <end position="423"/>
    </location>
</feature>
<gene>
    <name evidence="5" type="ORF">MKZ38_006981</name>
</gene>
<feature type="compositionally biased region" description="Polar residues" evidence="4">
    <location>
        <begin position="189"/>
        <end position="206"/>
    </location>
</feature>
<keyword evidence="3" id="KW-0175">Coiled coil</keyword>
<feature type="compositionally biased region" description="Basic and acidic residues" evidence="4">
    <location>
        <begin position="70"/>
        <end position="86"/>
    </location>
</feature>
<organism evidence="5 6">
    <name type="scientific">Zalerion maritima</name>
    <dbReference type="NCBI Taxonomy" id="339359"/>
    <lineage>
        <taxon>Eukaryota</taxon>
        <taxon>Fungi</taxon>
        <taxon>Dikarya</taxon>
        <taxon>Ascomycota</taxon>
        <taxon>Pezizomycotina</taxon>
        <taxon>Sordariomycetes</taxon>
        <taxon>Lulworthiomycetidae</taxon>
        <taxon>Lulworthiales</taxon>
        <taxon>Lulworthiaceae</taxon>
        <taxon>Zalerion</taxon>
    </lineage>
</organism>
<evidence type="ECO:0000313" key="5">
    <source>
        <dbReference type="EMBL" id="KAJ2895026.1"/>
    </source>
</evidence>
<dbReference type="GO" id="GO:0000390">
    <property type="term" value="P:spliceosomal complex disassembly"/>
    <property type="evidence" value="ECO:0007669"/>
    <property type="project" value="InterPro"/>
</dbReference>